<dbReference type="SMART" id="SM00382">
    <property type="entry name" value="AAA"/>
    <property type="match status" value="1"/>
</dbReference>
<feature type="domain" description="AAA+ ATPase" evidence="4">
    <location>
        <begin position="554"/>
        <end position="689"/>
    </location>
</feature>
<organism evidence="5 6">
    <name type="scientific">Emericellopsis atlantica</name>
    <dbReference type="NCBI Taxonomy" id="2614577"/>
    <lineage>
        <taxon>Eukaryota</taxon>
        <taxon>Fungi</taxon>
        <taxon>Dikarya</taxon>
        <taxon>Ascomycota</taxon>
        <taxon>Pezizomycotina</taxon>
        <taxon>Sordariomycetes</taxon>
        <taxon>Hypocreomycetidae</taxon>
        <taxon>Hypocreales</taxon>
        <taxon>Bionectriaceae</taxon>
        <taxon>Emericellopsis</taxon>
    </lineage>
</organism>
<feature type="compositionally biased region" description="Basic and acidic residues" evidence="3">
    <location>
        <begin position="856"/>
        <end position="869"/>
    </location>
</feature>
<dbReference type="Gene3D" id="1.10.8.60">
    <property type="match status" value="1"/>
</dbReference>
<sequence>MGTLETFASGGFRPLLPRWFLDNVRTPDELQDLKPLLKLVDDALDKMPHAKSYQEDDTGEKHTIPSEEDSTSDDFSIDRLEMEDVLDMTAALHMTDLTLMPAASPCAIILLSKMRLGYDFLDRVVVTMAREMGSSLITFTSSELQDIAWDFLRQRTLYLKEHSEDTHEAGRGGAADDDIEPIEDAVEYFFGNRSRPNAESSDTERNAQAISVLLGAATAKTEAREATDGGSKPDRVSSTTSDIDGSSIVLYMRHTLFSMPCLQRRILCRIRDALVQRRRAGQRVTLVIGFAHTEANEETTATSDHAEHPWLKPNCSCHLCVYEKGKCCDEYICSLRTMRRKLTDANKTFFVLEPKSVPKEWPGNRLDNWPPSLVMANIQSFKRYLRENLPGVSSWPADLLDPESDWTASLSSDKFKYFCQQTRGEALVVELARTYVVGRGLRQKFIRISDVETAFDRAELAARSRGFVKTRPAATKDSTDIGEGTGPTWKQKIEAVQPSCNEQEQELLSSVLDPETLGGTQDEIDIGEGIFENLSRLVSQTTGSAASALSRSARITGALLYGPPGTGKTLLARVLAKQTGTTMINLDASSVNSKWVGDTEKAIAAAFSLGRKLSPCIIFIDEVDALFFRRSDDDACWRRQALNQFLQSMDGVMQGDDAPFVLGATNRPFDLDSAFLRRMPYQVEFGLPNLDARARILRMILREEELDTDMRIDSLVMVTRGFSGSDLKNLCAQASLACWLEQNTGRPGRDVVPQTKLAHHHFSKALEMTHATVLASDEHAIAKFKDLHGTALQTAQMMRMFVEMKRGTRSDGDSSSCGDDSSESNGEYNVGSQPAMLPPQDGDQVQAVVEIATEKVDADRESDIHRQELEVNVDAGSDAEQR</sequence>
<dbReference type="GO" id="GO:0016887">
    <property type="term" value="F:ATP hydrolysis activity"/>
    <property type="evidence" value="ECO:0007669"/>
    <property type="project" value="InterPro"/>
</dbReference>
<dbReference type="AlphaFoldDB" id="A0A9P7ZJC3"/>
<dbReference type="InterPro" id="IPR003593">
    <property type="entry name" value="AAA+_ATPase"/>
</dbReference>
<dbReference type="GO" id="GO:0005741">
    <property type="term" value="C:mitochondrial outer membrane"/>
    <property type="evidence" value="ECO:0007669"/>
    <property type="project" value="TreeGrafter"/>
</dbReference>
<dbReference type="Proteomes" id="UP000887229">
    <property type="component" value="Unassembled WGS sequence"/>
</dbReference>
<dbReference type="GeneID" id="70297560"/>
<protein>
    <recommendedName>
        <fullName evidence="4">AAA+ ATPase domain-containing protein</fullName>
    </recommendedName>
</protein>
<evidence type="ECO:0000259" key="4">
    <source>
        <dbReference type="SMART" id="SM00382"/>
    </source>
</evidence>
<comment type="caution">
    <text evidence="5">The sequence shown here is derived from an EMBL/GenBank/DDBJ whole genome shotgun (WGS) entry which is preliminary data.</text>
</comment>
<dbReference type="RefSeq" id="XP_046116604.1">
    <property type="nucleotide sequence ID" value="XM_046266657.1"/>
</dbReference>
<dbReference type="InterPro" id="IPR003959">
    <property type="entry name" value="ATPase_AAA_core"/>
</dbReference>
<evidence type="ECO:0000256" key="3">
    <source>
        <dbReference type="SAM" id="MobiDB-lite"/>
    </source>
</evidence>
<proteinExistence type="predicted"/>
<feature type="compositionally biased region" description="Basic and acidic residues" evidence="3">
    <location>
        <begin position="49"/>
        <end position="65"/>
    </location>
</feature>
<keyword evidence="6" id="KW-1185">Reference proteome</keyword>
<feature type="region of interest" description="Disordered" evidence="3">
    <location>
        <begin position="221"/>
        <end position="240"/>
    </location>
</feature>
<dbReference type="PANTHER" id="PTHR45644">
    <property type="entry name" value="AAA ATPASE, PUTATIVE (AFU_ORTHOLOGUE AFUA_2G12920)-RELATED-RELATED"/>
    <property type="match status" value="1"/>
</dbReference>
<dbReference type="PANTHER" id="PTHR45644:SF56">
    <property type="entry name" value="AAA ATPASE, PUTATIVE (AFU_ORTHOLOGUE AFUA_2G12920)-RELATED"/>
    <property type="match status" value="1"/>
</dbReference>
<evidence type="ECO:0000313" key="5">
    <source>
        <dbReference type="EMBL" id="KAG9252680.1"/>
    </source>
</evidence>
<name>A0A9P7ZJC3_9HYPO</name>
<keyword evidence="1" id="KW-0547">Nucleotide-binding</keyword>
<dbReference type="GO" id="GO:0005524">
    <property type="term" value="F:ATP binding"/>
    <property type="evidence" value="ECO:0007669"/>
    <property type="project" value="UniProtKB-KW"/>
</dbReference>
<evidence type="ECO:0000313" key="6">
    <source>
        <dbReference type="Proteomes" id="UP000887229"/>
    </source>
</evidence>
<dbReference type="SUPFAM" id="SSF52540">
    <property type="entry name" value="P-loop containing nucleoside triphosphate hydrolases"/>
    <property type="match status" value="1"/>
</dbReference>
<accession>A0A9P7ZJC3</accession>
<dbReference type="EMBL" id="MU251261">
    <property type="protein sequence ID" value="KAG9252680.1"/>
    <property type="molecule type" value="Genomic_DNA"/>
</dbReference>
<reference evidence="5" key="1">
    <citation type="journal article" date="2021" name="IMA Fungus">
        <title>Genomic characterization of three marine fungi, including Emericellopsis atlantica sp. nov. with signatures of a generalist lifestyle and marine biomass degradation.</title>
        <authorList>
            <person name="Hagestad O.C."/>
            <person name="Hou L."/>
            <person name="Andersen J.H."/>
            <person name="Hansen E.H."/>
            <person name="Altermark B."/>
            <person name="Li C."/>
            <person name="Kuhnert E."/>
            <person name="Cox R.J."/>
            <person name="Crous P.W."/>
            <person name="Spatafora J.W."/>
            <person name="Lail K."/>
            <person name="Amirebrahimi M."/>
            <person name="Lipzen A."/>
            <person name="Pangilinan J."/>
            <person name="Andreopoulos W."/>
            <person name="Hayes R.D."/>
            <person name="Ng V."/>
            <person name="Grigoriev I.V."/>
            <person name="Jackson S.A."/>
            <person name="Sutton T.D.S."/>
            <person name="Dobson A.D.W."/>
            <person name="Rama T."/>
        </authorList>
    </citation>
    <scope>NUCLEOTIDE SEQUENCE</scope>
    <source>
        <strain evidence="5">TS7</strain>
    </source>
</reference>
<feature type="region of interest" description="Disordered" evidence="3">
    <location>
        <begin position="806"/>
        <end position="843"/>
    </location>
</feature>
<feature type="compositionally biased region" description="Basic and acidic residues" evidence="3">
    <location>
        <begin position="221"/>
        <end position="235"/>
    </location>
</feature>
<keyword evidence="2" id="KW-0067">ATP-binding</keyword>
<dbReference type="OrthoDB" id="39734at2759"/>
<dbReference type="InterPro" id="IPR051701">
    <property type="entry name" value="Mito_OM_Translocase_MSP1"/>
</dbReference>
<evidence type="ECO:0000256" key="1">
    <source>
        <dbReference type="ARBA" id="ARBA00022741"/>
    </source>
</evidence>
<dbReference type="Gene3D" id="3.40.50.300">
    <property type="entry name" value="P-loop containing nucleotide triphosphate hydrolases"/>
    <property type="match status" value="1"/>
</dbReference>
<dbReference type="InterPro" id="IPR027417">
    <property type="entry name" value="P-loop_NTPase"/>
</dbReference>
<feature type="region of interest" description="Disordered" evidence="3">
    <location>
        <begin position="49"/>
        <end position="75"/>
    </location>
</feature>
<dbReference type="Pfam" id="PF00004">
    <property type="entry name" value="AAA"/>
    <property type="match status" value="1"/>
</dbReference>
<gene>
    <name evidence="5" type="ORF">F5Z01DRAFT_726515</name>
</gene>
<feature type="region of interest" description="Disordered" evidence="3">
    <location>
        <begin position="856"/>
        <end position="882"/>
    </location>
</feature>
<evidence type="ECO:0000256" key="2">
    <source>
        <dbReference type="ARBA" id="ARBA00022840"/>
    </source>
</evidence>